<evidence type="ECO:0000313" key="2">
    <source>
        <dbReference type="Proteomes" id="UP000270094"/>
    </source>
</evidence>
<name>A0A3P7KIS2_STRVU</name>
<accession>A0A3P7KIS2</accession>
<dbReference type="Proteomes" id="UP000270094">
    <property type="component" value="Unassembled WGS sequence"/>
</dbReference>
<protein>
    <submittedName>
        <fullName evidence="1">Uncharacterized protein</fullName>
    </submittedName>
</protein>
<proteinExistence type="predicted"/>
<organism evidence="1 2">
    <name type="scientific">Strongylus vulgaris</name>
    <name type="common">Blood worm</name>
    <dbReference type="NCBI Taxonomy" id="40348"/>
    <lineage>
        <taxon>Eukaryota</taxon>
        <taxon>Metazoa</taxon>
        <taxon>Ecdysozoa</taxon>
        <taxon>Nematoda</taxon>
        <taxon>Chromadorea</taxon>
        <taxon>Rhabditida</taxon>
        <taxon>Rhabditina</taxon>
        <taxon>Rhabditomorpha</taxon>
        <taxon>Strongyloidea</taxon>
        <taxon>Strongylidae</taxon>
        <taxon>Strongylus</taxon>
    </lineage>
</organism>
<evidence type="ECO:0000313" key="1">
    <source>
        <dbReference type="EMBL" id="VDM70865.1"/>
    </source>
</evidence>
<gene>
    <name evidence="1" type="ORF">SVUK_LOCUS5863</name>
</gene>
<reference evidence="1 2" key="1">
    <citation type="submission" date="2018-11" db="EMBL/GenBank/DDBJ databases">
        <authorList>
            <consortium name="Pathogen Informatics"/>
        </authorList>
    </citation>
    <scope>NUCLEOTIDE SEQUENCE [LARGE SCALE GENOMIC DNA]</scope>
</reference>
<sequence length="104" mass="11989">MAPSTLVLSVMRREEPLEHLQEIIPMVIDIFSSRDSEHIGLPRLLSRSGFRDTSPTRDTFFLSGRGHPVGDQLQLDESAYNRDPRELCTVQKPEFIARYSFVKR</sequence>
<dbReference type="AlphaFoldDB" id="A0A3P7KIS2"/>
<keyword evidence="2" id="KW-1185">Reference proteome</keyword>
<dbReference type="EMBL" id="UYYB01017903">
    <property type="protein sequence ID" value="VDM70865.1"/>
    <property type="molecule type" value="Genomic_DNA"/>
</dbReference>